<gene>
    <name evidence="2" type="ORF">GH714_009014</name>
</gene>
<protein>
    <submittedName>
        <fullName evidence="2">Uncharacterized protein</fullName>
    </submittedName>
</protein>
<evidence type="ECO:0000256" key="1">
    <source>
        <dbReference type="SAM" id="MobiDB-lite"/>
    </source>
</evidence>
<evidence type="ECO:0000313" key="3">
    <source>
        <dbReference type="Proteomes" id="UP000467840"/>
    </source>
</evidence>
<organism evidence="2 3">
    <name type="scientific">Hevea brasiliensis</name>
    <name type="common">Para rubber tree</name>
    <name type="synonym">Siphonia brasiliensis</name>
    <dbReference type="NCBI Taxonomy" id="3981"/>
    <lineage>
        <taxon>Eukaryota</taxon>
        <taxon>Viridiplantae</taxon>
        <taxon>Streptophyta</taxon>
        <taxon>Embryophyta</taxon>
        <taxon>Tracheophyta</taxon>
        <taxon>Spermatophyta</taxon>
        <taxon>Magnoliopsida</taxon>
        <taxon>eudicotyledons</taxon>
        <taxon>Gunneridae</taxon>
        <taxon>Pentapetalae</taxon>
        <taxon>rosids</taxon>
        <taxon>fabids</taxon>
        <taxon>Malpighiales</taxon>
        <taxon>Euphorbiaceae</taxon>
        <taxon>Crotonoideae</taxon>
        <taxon>Micrandreae</taxon>
        <taxon>Hevea</taxon>
    </lineage>
</organism>
<feature type="region of interest" description="Disordered" evidence="1">
    <location>
        <begin position="45"/>
        <end position="66"/>
    </location>
</feature>
<sequence>MLGEPDCHEDRVEVVEIKVGDGATEEEALGLKVLVRDGVFVSNGGGGGGIAAEPKGGFESEDELDV</sequence>
<dbReference type="EMBL" id="JAAGAX010000002">
    <property type="protein sequence ID" value="KAF2322236.1"/>
    <property type="molecule type" value="Genomic_DNA"/>
</dbReference>
<evidence type="ECO:0000313" key="2">
    <source>
        <dbReference type="EMBL" id="KAF2322236.1"/>
    </source>
</evidence>
<keyword evidence="3" id="KW-1185">Reference proteome</keyword>
<reference evidence="2 3" key="1">
    <citation type="journal article" date="2020" name="Mol. Plant">
        <title>The Chromosome-Based Rubber Tree Genome Provides New Insights into Spurge Genome Evolution and Rubber Biosynthesis.</title>
        <authorList>
            <person name="Liu J."/>
            <person name="Shi C."/>
            <person name="Shi C.C."/>
            <person name="Li W."/>
            <person name="Zhang Q.J."/>
            <person name="Zhang Y."/>
            <person name="Li K."/>
            <person name="Lu H.F."/>
            <person name="Shi C."/>
            <person name="Zhu S.T."/>
            <person name="Xiao Z.Y."/>
            <person name="Nan H."/>
            <person name="Yue Y."/>
            <person name="Zhu X.G."/>
            <person name="Wu Y."/>
            <person name="Hong X.N."/>
            <person name="Fan G.Y."/>
            <person name="Tong Y."/>
            <person name="Zhang D."/>
            <person name="Mao C.L."/>
            <person name="Liu Y.L."/>
            <person name="Hao S.J."/>
            <person name="Liu W.Q."/>
            <person name="Lv M.Q."/>
            <person name="Zhang H.B."/>
            <person name="Liu Y."/>
            <person name="Hu-Tang G.R."/>
            <person name="Wang J.P."/>
            <person name="Wang J.H."/>
            <person name="Sun Y.H."/>
            <person name="Ni S.B."/>
            <person name="Chen W.B."/>
            <person name="Zhang X.C."/>
            <person name="Jiao Y.N."/>
            <person name="Eichler E.E."/>
            <person name="Li G.H."/>
            <person name="Liu X."/>
            <person name="Gao L.Z."/>
        </authorList>
    </citation>
    <scope>NUCLEOTIDE SEQUENCE [LARGE SCALE GENOMIC DNA]</scope>
    <source>
        <strain evidence="3">cv. GT1</strain>
        <tissue evidence="2">Leaf</tissue>
    </source>
</reference>
<accession>A0A6A6NC67</accession>
<proteinExistence type="predicted"/>
<comment type="caution">
    <text evidence="2">The sequence shown here is derived from an EMBL/GenBank/DDBJ whole genome shotgun (WGS) entry which is preliminary data.</text>
</comment>
<name>A0A6A6NC67_HEVBR</name>
<dbReference type="Proteomes" id="UP000467840">
    <property type="component" value="Chromosome 11"/>
</dbReference>
<dbReference type="AlphaFoldDB" id="A0A6A6NC67"/>